<proteinExistence type="predicted"/>
<evidence type="ECO:0000313" key="1">
    <source>
        <dbReference type="EMBL" id="KAA1161738.1"/>
    </source>
</evidence>
<sequence>MKDVLVLGHHLATELGFSDSCDTLGKWMSHHLAEMMDRVEREKDAEKKEKYQQQTVELILKIWEHRSSLNGNAYPLARFKGMIDSLSILSPEANVWERNRLGKYESLAADSFSMLTNLYRALHFIEFTSLQSLRSKQIPASVLTDEEQTIYDFLISWAQEEMSFRSDQKLDIEKIETHDSLKFFGGYIDDLCEKLNLLKCELSEK</sequence>
<accession>A0AB73BIM0</accession>
<reference evidence="1 2" key="1">
    <citation type="submission" date="2019-01" db="EMBL/GenBank/DDBJ databases">
        <title>Genome sequences of marine Pseudoalteromonas species.</title>
        <authorList>
            <person name="Boraston A.B."/>
            <person name="Hehemann J.-H."/>
            <person name="Vickers C.J."/>
            <person name="Salama-Alber O."/>
            <person name="Abe K."/>
            <person name="Hettle A.J."/>
        </authorList>
    </citation>
    <scope>NUCLEOTIDE SEQUENCE [LARGE SCALE GENOMIC DNA]</scope>
    <source>
        <strain evidence="1 2">PS42</strain>
    </source>
</reference>
<organism evidence="1 2">
    <name type="scientific">Pseudoalteromonas fuliginea</name>
    <dbReference type="NCBI Taxonomy" id="1872678"/>
    <lineage>
        <taxon>Bacteria</taxon>
        <taxon>Pseudomonadati</taxon>
        <taxon>Pseudomonadota</taxon>
        <taxon>Gammaproteobacteria</taxon>
        <taxon>Alteromonadales</taxon>
        <taxon>Pseudoalteromonadaceae</taxon>
        <taxon>Pseudoalteromonas</taxon>
    </lineage>
</organism>
<dbReference type="AlphaFoldDB" id="A0AB73BIM0"/>
<evidence type="ECO:0000313" key="2">
    <source>
        <dbReference type="Proteomes" id="UP000324162"/>
    </source>
</evidence>
<dbReference type="Proteomes" id="UP000324162">
    <property type="component" value="Unassembled WGS sequence"/>
</dbReference>
<name>A0AB73BIM0_9GAMM</name>
<comment type="caution">
    <text evidence="1">The sequence shown here is derived from an EMBL/GenBank/DDBJ whole genome shotgun (WGS) entry which is preliminary data.</text>
</comment>
<gene>
    <name evidence="1" type="ORF">EU508_07465</name>
</gene>
<dbReference type="EMBL" id="SEUK01000046">
    <property type="protein sequence ID" value="KAA1161738.1"/>
    <property type="molecule type" value="Genomic_DNA"/>
</dbReference>
<protein>
    <submittedName>
        <fullName evidence="1">Uncharacterized protein</fullName>
    </submittedName>
</protein>